<dbReference type="GO" id="GO:0031012">
    <property type="term" value="C:extracellular matrix"/>
    <property type="evidence" value="ECO:0007669"/>
    <property type="project" value="TreeGrafter"/>
</dbReference>
<dbReference type="SMART" id="SM00369">
    <property type="entry name" value="LRR_TYP"/>
    <property type="match status" value="6"/>
</dbReference>
<keyword evidence="2 6" id="KW-0732">Signal</keyword>
<feature type="region of interest" description="Disordered" evidence="4">
    <location>
        <begin position="623"/>
        <end position="660"/>
    </location>
</feature>
<sequence length="660" mass="75522">MRRWYILFAVVAVTSALTMLPTKTRNCIDNCKCKQNNLPSRLQVLECNRPLIINETTFRYFKKPQINTISLENVNIEQIQETAFGDFKNLEDVLIINSKIGSIDAKAFNKVKRLKFANCGFEDSPDLFSEKLEELHFGSCQIEEIPKLNGLLSLTFLNLTGNYIKDVGIETFAELFDLEQLYLSNNEIFKLPPTLFINNRELNSLYLDNNPLRQFYLNTSENLETLSLKNCQLETFDERSTQRLSTLNELNLSNNKIKTLSGNALAHMKDLSVINLSNNKLEKLDDDIFSGNPNLVKITLDSNNLGTLPNFYLKNGGIFSTYTFSYNIFEKIPSLKILDISYNNIPYISPTAFAENRDLEVLNIAGNPLMVLNPEVFSKNHVIKDVDARNTSLQKLWSNNNTPIKSLHKLLVGDNNLTTITIDDLKIMPNLKAIDLNNNKLIFSEKLCYVINWLDRSEVSPIEYTKNIDTDIDAPYYDNSDGFSFMSWKEFYNEKCPEIIEDFVTTPESFKSDDDVEDEHESENETSNEYHEDEYDDYNYDDETDADEAALNKYVQNENNNLAKASYILSVTSVFILTALVVLTLAVTITLTILRRNSNFNMHKANLPRLKIPLWYNTPGQKKHSGSVYRPLSEDLSGPKTPKLSRYEFTSTPTVHSSNP</sequence>
<dbReference type="Gene3D" id="3.80.10.10">
    <property type="entry name" value="Ribonuclease Inhibitor"/>
    <property type="match status" value="3"/>
</dbReference>
<dbReference type="AlphaFoldDB" id="A0AAV8XNG1"/>
<keyword evidence="5" id="KW-0812">Transmembrane</keyword>
<evidence type="ECO:0000256" key="5">
    <source>
        <dbReference type="SAM" id="Phobius"/>
    </source>
</evidence>
<dbReference type="GO" id="GO:0005615">
    <property type="term" value="C:extracellular space"/>
    <property type="evidence" value="ECO:0007669"/>
    <property type="project" value="TreeGrafter"/>
</dbReference>
<keyword evidence="5" id="KW-1133">Transmembrane helix</keyword>
<reference evidence="7" key="1">
    <citation type="journal article" date="2023" name="Insect Mol. Biol.">
        <title>Genome sequencing provides insights into the evolution of gene families encoding plant cell wall-degrading enzymes in longhorned beetles.</title>
        <authorList>
            <person name="Shin N.R."/>
            <person name="Okamura Y."/>
            <person name="Kirsch R."/>
            <person name="Pauchet Y."/>
        </authorList>
    </citation>
    <scope>NUCLEOTIDE SEQUENCE</scope>
    <source>
        <strain evidence="7">RBIC_L_NR</strain>
    </source>
</reference>
<protein>
    <submittedName>
        <fullName evidence="7">Uncharacterized protein</fullName>
    </submittedName>
</protein>
<feature type="chain" id="PRO_5043687146" evidence="6">
    <location>
        <begin position="17"/>
        <end position="660"/>
    </location>
</feature>
<feature type="compositionally biased region" description="Polar residues" evidence="4">
    <location>
        <begin position="648"/>
        <end position="660"/>
    </location>
</feature>
<dbReference type="Proteomes" id="UP001162156">
    <property type="component" value="Unassembled WGS sequence"/>
</dbReference>
<organism evidence="7 8">
    <name type="scientific">Rhamnusium bicolor</name>
    <dbReference type="NCBI Taxonomy" id="1586634"/>
    <lineage>
        <taxon>Eukaryota</taxon>
        <taxon>Metazoa</taxon>
        <taxon>Ecdysozoa</taxon>
        <taxon>Arthropoda</taxon>
        <taxon>Hexapoda</taxon>
        <taxon>Insecta</taxon>
        <taxon>Pterygota</taxon>
        <taxon>Neoptera</taxon>
        <taxon>Endopterygota</taxon>
        <taxon>Coleoptera</taxon>
        <taxon>Polyphaga</taxon>
        <taxon>Cucujiformia</taxon>
        <taxon>Chrysomeloidea</taxon>
        <taxon>Cerambycidae</taxon>
        <taxon>Lepturinae</taxon>
        <taxon>Rhagiini</taxon>
        <taxon>Rhamnusium</taxon>
    </lineage>
</organism>
<gene>
    <name evidence="7" type="ORF">NQ314_010804</name>
</gene>
<dbReference type="SUPFAM" id="SSF52058">
    <property type="entry name" value="L domain-like"/>
    <property type="match status" value="1"/>
</dbReference>
<dbReference type="EMBL" id="JANEYF010003017">
    <property type="protein sequence ID" value="KAJ8940137.1"/>
    <property type="molecule type" value="Genomic_DNA"/>
</dbReference>
<comment type="caution">
    <text evidence="7">The sequence shown here is derived from an EMBL/GenBank/DDBJ whole genome shotgun (WGS) entry which is preliminary data.</text>
</comment>
<evidence type="ECO:0000313" key="7">
    <source>
        <dbReference type="EMBL" id="KAJ8940137.1"/>
    </source>
</evidence>
<dbReference type="InterPro" id="IPR032675">
    <property type="entry name" value="LRR_dom_sf"/>
</dbReference>
<keyword evidence="3" id="KW-0677">Repeat</keyword>
<feature type="region of interest" description="Disordered" evidence="4">
    <location>
        <begin position="509"/>
        <end position="541"/>
    </location>
</feature>
<feature type="signal peptide" evidence="6">
    <location>
        <begin position="1"/>
        <end position="16"/>
    </location>
</feature>
<evidence type="ECO:0000256" key="6">
    <source>
        <dbReference type="SAM" id="SignalP"/>
    </source>
</evidence>
<dbReference type="Pfam" id="PF13855">
    <property type="entry name" value="LRR_8"/>
    <property type="match status" value="3"/>
</dbReference>
<dbReference type="InterPro" id="IPR003591">
    <property type="entry name" value="Leu-rich_rpt_typical-subtyp"/>
</dbReference>
<dbReference type="PANTHER" id="PTHR24373">
    <property type="entry name" value="SLIT RELATED LEUCINE-RICH REPEAT NEURONAL PROTEIN"/>
    <property type="match status" value="1"/>
</dbReference>
<keyword evidence="8" id="KW-1185">Reference proteome</keyword>
<feature type="compositionally biased region" description="Acidic residues" evidence="4">
    <location>
        <begin position="514"/>
        <end position="541"/>
    </location>
</feature>
<evidence type="ECO:0000256" key="1">
    <source>
        <dbReference type="ARBA" id="ARBA00022614"/>
    </source>
</evidence>
<dbReference type="PROSITE" id="PS51450">
    <property type="entry name" value="LRR"/>
    <property type="match status" value="5"/>
</dbReference>
<feature type="transmembrane region" description="Helical" evidence="5">
    <location>
        <begin position="567"/>
        <end position="594"/>
    </location>
</feature>
<evidence type="ECO:0000256" key="4">
    <source>
        <dbReference type="SAM" id="MobiDB-lite"/>
    </source>
</evidence>
<evidence type="ECO:0000256" key="2">
    <source>
        <dbReference type="ARBA" id="ARBA00022729"/>
    </source>
</evidence>
<dbReference type="InterPro" id="IPR050328">
    <property type="entry name" value="Dev_Immune_Receptor"/>
</dbReference>
<evidence type="ECO:0000313" key="8">
    <source>
        <dbReference type="Proteomes" id="UP001162156"/>
    </source>
</evidence>
<accession>A0AAV8XNG1</accession>
<dbReference type="PANTHER" id="PTHR24373:SF370">
    <property type="entry name" value="FISH-LIPS, ISOFORM E"/>
    <property type="match status" value="1"/>
</dbReference>
<keyword evidence="5" id="KW-0472">Membrane</keyword>
<keyword evidence="1" id="KW-0433">Leucine-rich repeat</keyword>
<evidence type="ECO:0000256" key="3">
    <source>
        <dbReference type="ARBA" id="ARBA00022737"/>
    </source>
</evidence>
<dbReference type="InterPro" id="IPR001611">
    <property type="entry name" value="Leu-rich_rpt"/>
</dbReference>
<name>A0AAV8XNG1_9CUCU</name>
<proteinExistence type="predicted"/>